<dbReference type="RefSeq" id="WP_080524053.1">
    <property type="nucleotide sequence ID" value="NZ_LPUF01000003.1"/>
</dbReference>
<dbReference type="OrthoDB" id="5511940at2"/>
<feature type="domain" description="Transcription elongation factor GreA/GreB C-terminal" evidence="5">
    <location>
        <begin position="90"/>
        <end position="163"/>
    </location>
</feature>
<keyword evidence="1 4" id="KW-0805">Transcription regulation</keyword>
<dbReference type="PANTHER" id="PTHR30437">
    <property type="entry name" value="TRANSCRIPTION ELONGATION FACTOR GREA"/>
    <property type="match status" value="1"/>
</dbReference>
<keyword evidence="8" id="KW-1185">Reference proteome</keyword>
<dbReference type="InterPro" id="IPR036953">
    <property type="entry name" value="GreA/GreB_C_sf"/>
</dbReference>
<dbReference type="SUPFAM" id="SSF46557">
    <property type="entry name" value="GreA transcript cleavage protein, N-terminal domain"/>
    <property type="match status" value="1"/>
</dbReference>
<keyword evidence="3 4" id="KW-0804">Transcription</keyword>
<evidence type="ECO:0000259" key="6">
    <source>
        <dbReference type="Pfam" id="PF03449"/>
    </source>
</evidence>
<comment type="caution">
    <text evidence="7">The sequence shown here is derived from an EMBL/GenBank/DDBJ whole genome shotgun (WGS) entry which is preliminary data.</text>
</comment>
<evidence type="ECO:0000256" key="1">
    <source>
        <dbReference type="ARBA" id="ARBA00023015"/>
    </source>
</evidence>
<proteinExistence type="inferred from homology"/>
<sequence length="170" mass="19790">MSRWKAPRPKSSPYITPAGYQRLEHELKDLWLKRKGVVSALSAAAAEGDRSENAEYIYRKKELRGIDGRIHFLQKRMSSLNIISAMPADQERIFFSAWVLLENDKEEEVLYRIVGADEFEMDKRYISLDSPLAQALLKKTFDDHVLIRNEFQETRYTVIDIQYGAEFIAD</sequence>
<dbReference type="GO" id="GO:0003746">
    <property type="term" value="F:translation elongation factor activity"/>
    <property type="evidence" value="ECO:0007669"/>
    <property type="project" value="UniProtKB-KW"/>
</dbReference>
<evidence type="ECO:0000259" key="5">
    <source>
        <dbReference type="Pfam" id="PF01272"/>
    </source>
</evidence>
<dbReference type="Pfam" id="PF03449">
    <property type="entry name" value="GreA_GreB_N"/>
    <property type="match status" value="1"/>
</dbReference>
<comment type="similarity">
    <text evidence="4">Belongs to the GreA/GreB family. GreB subfamily.</text>
</comment>
<feature type="domain" description="Transcription elongation factor GreA/GreB N-terminal" evidence="6">
    <location>
        <begin position="14"/>
        <end position="82"/>
    </location>
</feature>
<evidence type="ECO:0000256" key="4">
    <source>
        <dbReference type="HAMAP-Rule" id="MF_00930"/>
    </source>
</evidence>
<keyword evidence="7" id="KW-0251">Elongation factor</keyword>
<dbReference type="PROSITE" id="PS00830">
    <property type="entry name" value="GREAB_2"/>
    <property type="match status" value="1"/>
</dbReference>
<dbReference type="PIRSF" id="PIRSF006092">
    <property type="entry name" value="GreA_GreB"/>
    <property type="match status" value="1"/>
</dbReference>
<name>A0A1V8M2T2_9GAMM</name>
<dbReference type="HAMAP" id="MF_00930">
    <property type="entry name" value="GreB"/>
    <property type="match status" value="1"/>
</dbReference>
<dbReference type="Proteomes" id="UP000191980">
    <property type="component" value="Unassembled WGS sequence"/>
</dbReference>
<dbReference type="GO" id="GO:0006354">
    <property type="term" value="P:DNA-templated transcription elongation"/>
    <property type="evidence" value="ECO:0007669"/>
    <property type="project" value="TreeGrafter"/>
</dbReference>
<dbReference type="InterPro" id="IPR022691">
    <property type="entry name" value="Tscrpt_elong_fac_GreA/B_N"/>
</dbReference>
<dbReference type="InterPro" id="IPR006358">
    <property type="entry name" value="Tscrpt_elong_fac_GreB"/>
</dbReference>
<dbReference type="InterPro" id="IPR036805">
    <property type="entry name" value="Tscrpt_elong_fac_GreA/B_N_sf"/>
</dbReference>
<dbReference type="EMBL" id="LPUF01000003">
    <property type="protein sequence ID" value="OQK15828.1"/>
    <property type="molecule type" value="Genomic_DNA"/>
</dbReference>
<dbReference type="FunFam" id="1.10.287.180:FF:000001">
    <property type="entry name" value="Transcription elongation factor GreA"/>
    <property type="match status" value="1"/>
</dbReference>
<evidence type="ECO:0000256" key="3">
    <source>
        <dbReference type="ARBA" id="ARBA00023163"/>
    </source>
</evidence>
<dbReference type="STRING" id="1420851.AU255_16690"/>
<dbReference type="Gene3D" id="1.10.287.180">
    <property type="entry name" value="Transcription elongation factor, GreA/GreB, N-terminal domain"/>
    <property type="match status" value="1"/>
</dbReference>
<dbReference type="GO" id="GO:0003677">
    <property type="term" value="F:DNA binding"/>
    <property type="evidence" value="ECO:0007669"/>
    <property type="project" value="UniProtKB-UniRule"/>
</dbReference>
<dbReference type="Gene3D" id="3.10.50.30">
    <property type="entry name" value="Transcription elongation factor, GreA/GreB, C-terminal domain"/>
    <property type="match status" value="1"/>
</dbReference>
<protein>
    <recommendedName>
        <fullName evidence="4">Transcription elongation factor GreB</fullName>
    </recommendedName>
    <alternativeName>
        <fullName evidence="4">Transcript cleavage factor GreB</fullName>
    </alternativeName>
</protein>
<dbReference type="GO" id="GO:0032784">
    <property type="term" value="P:regulation of DNA-templated transcription elongation"/>
    <property type="evidence" value="ECO:0007669"/>
    <property type="project" value="UniProtKB-UniRule"/>
</dbReference>
<dbReference type="PROSITE" id="PS00829">
    <property type="entry name" value="GREAB_1"/>
    <property type="match status" value="1"/>
</dbReference>
<reference evidence="7 8" key="1">
    <citation type="submission" date="2015-12" db="EMBL/GenBank/DDBJ databases">
        <authorList>
            <person name="Shamseldin A."/>
            <person name="Moawad H."/>
            <person name="Abd El-Rahim W.M."/>
            <person name="Sadowsky M.J."/>
        </authorList>
    </citation>
    <scope>NUCLEOTIDE SEQUENCE [LARGE SCALE GENOMIC DNA]</scope>
    <source>
        <strain evidence="7 8">WF1</strain>
    </source>
</reference>
<dbReference type="AlphaFoldDB" id="A0A1V8M2T2"/>
<gene>
    <name evidence="4" type="primary">greB</name>
    <name evidence="7" type="ORF">AU255_16690</name>
</gene>
<dbReference type="InterPro" id="IPR001437">
    <property type="entry name" value="Tscrpt_elong_fac_GreA/B_C"/>
</dbReference>
<evidence type="ECO:0000313" key="7">
    <source>
        <dbReference type="EMBL" id="OQK15828.1"/>
    </source>
</evidence>
<dbReference type="SUPFAM" id="SSF54534">
    <property type="entry name" value="FKBP-like"/>
    <property type="match status" value="1"/>
</dbReference>
<evidence type="ECO:0000313" key="8">
    <source>
        <dbReference type="Proteomes" id="UP000191980"/>
    </source>
</evidence>
<evidence type="ECO:0000256" key="2">
    <source>
        <dbReference type="ARBA" id="ARBA00023125"/>
    </source>
</evidence>
<dbReference type="InterPro" id="IPR018151">
    <property type="entry name" value="TF_GreA/GreB_CS"/>
</dbReference>
<dbReference type="InterPro" id="IPR023459">
    <property type="entry name" value="Tscrpt_elong_fac_GreA/B_fam"/>
</dbReference>
<dbReference type="PANTHER" id="PTHR30437:SF6">
    <property type="entry name" value="TRANSCRIPTION ELONGATION FACTOR GREB"/>
    <property type="match status" value="1"/>
</dbReference>
<dbReference type="InterPro" id="IPR028624">
    <property type="entry name" value="Tscrpt_elong_fac_GreA/B"/>
</dbReference>
<dbReference type="Pfam" id="PF01272">
    <property type="entry name" value="GreA_GreB"/>
    <property type="match status" value="1"/>
</dbReference>
<accession>A0A1V8M2T2</accession>
<comment type="function">
    <text evidence="4">Necessary for efficient RNA polymerase transcription elongation past template-encoded arresting sites. The arresting sites in DNA have the property of trapping a certain fraction of elongating RNA polymerases that pass through, resulting in locked ternary complexes. Cleavage of the nascent transcript by cleavage factors such as GreA or GreB allows the resumption of elongation from the new 3'terminus. GreB releases sequences of up to 9 nucleotides in length.</text>
</comment>
<keyword evidence="7" id="KW-0648">Protein biosynthesis</keyword>
<organism evidence="7 8">
    <name type="scientific">Methyloprofundus sedimenti</name>
    <dbReference type="NCBI Taxonomy" id="1420851"/>
    <lineage>
        <taxon>Bacteria</taxon>
        <taxon>Pseudomonadati</taxon>
        <taxon>Pseudomonadota</taxon>
        <taxon>Gammaproteobacteria</taxon>
        <taxon>Methylococcales</taxon>
        <taxon>Methylococcaceae</taxon>
        <taxon>Methyloprofundus</taxon>
    </lineage>
</organism>
<dbReference type="HAMAP" id="MF_00105">
    <property type="entry name" value="GreA_GreB"/>
    <property type="match status" value="1"/>
</dbReference>
<keyword evidence="2 4" id="KW-0238">DNA-binding</keyword>
<dbReference type="GO" id="GO:0070063">
    <property type="term" value="F:RNA polymerase binding"/>
    <property type="evidence" value="ECO:0007669"/>
    <property type="project" value="InterPro"/>
</dbReference>